<dbReference type="PROSITE" id="PS51186">
    <property type="entry name" value="GNAT"/>
    <property type="match status" value="1"/>
</dbReference>
<accession>A0A3A8IEH1</accession>
<dbReference type="InterPro" id="IPR016181">
    <property type="entry name" value="Acyl_CoA_acyltransferase"/>
</dbReference>
<dbReference type="EMBL" id="RAVZ01000203">
    <property type="protein sequence ID" value="RKG81859.1"/>
    <property type="molecule type" value="Genomic_DNA"/>
</dbReference>
<evidence type="ECO:0000259" key="1">
    <source>
        <dbReference type="PROSITE" id="PS51186"/>
    </source>
</evidence>
<dbReference type="Gene3D" id="3.40.630.30">
    <property type="match status" value="1"/>
</dbReference>
<reference evidence="3" key="1">
    <citation type="submission" date="2018-09" db="EMBL/GenBank/DDBJ databases">
        <authorList>
            <person name="Livingstone P.G."/>
            <person name="Whitworth D.E."/>
        </authorList>
    </citation>
    <scope>NUCLEOTIDE SEQUENCE [LARGE SCALE GENOMIC DNA]</scope>
    <source>
        <strain evidence="3">CA054A</strain>
    </source>
</reference>
<comment type="caution">
    <text evidence="2">The sequence shown here is derived from an EMBL/GenBank/DDBJ whole genome shotgun (WGS) entry which is preliminary data.</text>
</comment>
<dbReference type="InterPro" id="IPR000182">
    <property type="entry name" value="GNAT_dom"/>
</dbReference>
<dbReference type="RefSeq" id="WP_120543320.1">
    <property type="nucleotide sequence ID" value="NZ_RAVZ01000203.1"/>
</dbReference>
<dbReference type="Pfam" id="PF00583">
    <property type="entry name" value="Acetyltransf_1"/>
    <property type="match status" value="1"/>
</dbReference>
<dbReference type="GO" id="GO:0016747">
    <property type="term" value="F:acyltransferase activity, transferring groups other than amino-acyl groups"/>
    <property type="evidence" value="ECO:0007669"/>
    <property type="project" value="InterPro"/>
</dbReference>
<dbReference type="PANTHER" id="PTHR43072:SF60">
    <property type="entry name" value="L-2,4-DIAMINOBUTYRIC ACID ACETYLTRANSFERASE"/>
    <property type="match status" value="1"/>
</dbReference>
<dbReference type="CDD" id="cd04301">
    <property type="entry name" value="NAT_SF"/>
    <property type="match status" value="1"/>
</dbReference>
<keyword evidence="3" id="KW-1185">Reference proteome</keyword>
<protein>
    <submittedName>
        <fullName evidence="2">GNAT family N-acetyltransferase</fullName>
    </submittedName>
</protein>
<dbReference type="AlphaFoldDB" id="A0A3A8IEH1"/>
<gene>
    <name evidence="2" type="ORF">D7V88_25935</name>
</gene>
<dbReference type="OrthoDB" id="5494118at2"/>
<name>A0A3A8IEH1_9BACT</name>
<evidence type="ECO:0000313" key="3">
    <source>
        <dbReference type="Proteomes" id="UP000268094"/>
    </source>
</evidence>
<proteinExistence type="predicted"/>
<evidence type="ECO:0000313" key="2">
    <source>
        <dbReference type="EMBL" id="RKG81859.1"/>
    </source>
</evidence>
<dbReference type="PANTHER" id="PTHR43072">
    <property type="entry name" value="N-ACETYLTRANSFERASE"/>
    <property type="match status" value="1"/>
</dbReference>
<sequence length="325" mass="35585">MPSGGVSTAELADLLAALPFGHRLWVRGMGRSLYPLLRSGDAVRLLRCGPERLARGDVALVRHGPRLAAQVVLSTQPWVTEPLLGGPHAPGGELVGRVIALKRGKMVLRLPRPTRPALFLTQRALSGVWTQPAARAVFRHLRDLFSGWTKPLRRHFVGPVEIRLVRQDDLDALLAFATERLVVSGTFLRRQLRDRWGLPAERRVGGAAGAFDAQGRLLGFAWVDDYRQEGLALEGLWVRSLVVAPRVRRMGVATALVRCLVEEARRQGADRVHADIDEDNTASLRTFSGLDFQPAPAALTTATNQQWDAAGGSKRLVVLVRALSA</sequence>
<feature type="domain" description="N-acetyltransferase" evidence="1">
    <location>
        <begin position="160"/>
        <end position="317"/>
    </location>
</feature>
<dbReference type="SUPFAM" id="SSF55729">
    <property type="entry name" value="Acyl-CoA N-acyltransferases (Nat)"/>
    <property type="match status" value="1"/>
</dbReference>
<dbReference type="Proteomes" id="UP000268094">
    <property type="component" value="Unassembled WGS sequence"/>
</dbReference>
<keyword evidence="2" id="KW-0808">Transferase</keyword>
<organism evidence="2 3">
    <name type="scientific">Corallococcus terminator</name>
    <dbReference type="NCBI Taxonomy" id="2316733"/>
    <lineage>
        <taxon>Bacteria</taxon>
        <taxon>Pseudomonadati</taxon>
        <taxon>Myxococcota</taxon>
        <taxon>Myxococcia</taxon>
        <taxon>Myxococcales</taxon>
        <taxon>Cystobacterineae</taxon>
        <taxon>Myxococcaceae</taxon>
        <taxon>Corallococcus</taxon>
    </lineage>
</organism>